<dbReference type="GeneID" id="96230053"/>
<protein>
    <submittedName>
        <fullName evidence="8">Probable diguanylate cyclase AdrA</fullName>
        <ecNumber evidence="8">2.7.7.65</ecNumber>
    </submittedName>
</protein>
<accession>A0A174TF14</accession>
<keyword evidence="3 6" id="KW-0812">Transmembrane</keyword>
<keyword evidence="8" id="KW-0548">Nucleotidyltransferase</keyword>
<dbReference type="CDD" id="cd01949">
    <property type="entry name" value="GGDEF"/>
    <property type="match status" value="1"/>
</dbReference>
<keyword evidence="4 6" id="KW-1133">Transmembrane helix</keyword>
<dbReference type="GO" id="GO:0043709">
    <property type="term" value="P:cell adhesion involved in single-species biofilm formation"/>
    <property type="evidence" value="ECO:0007669"/>
    <property type="project" value="TreeGrafter"/>
</dbReference>
<dbReference type="SMART" id="SM00267">
    <property type="entry name" value="GGDEF"/>
    <property type="match status" value="1"/>
</dbReference>
<feature type="transmembrane region" description="Helical" evidence="6">
    <location>
        <begin position="290"/>
        <end position="308"/>
    </location>
</feature>
<keyword evidence="2" id="KW-1003">Cell membrane</keyword>
<reference evidence="8 9" key="1">
    <citation type="submission" date="2015-09" db="EMBL/GenBank/DDBJ databases">
        <authorList>
            <consortium name="Pathogen Informatics"/>
        </authorList>
    </citation>
    <scope>NUCLEOTIDE SEQUENCE [LARGE SCALE GENOMIC DNA]</scope>
    <source>
        <strain evidence="8 9">2789STDY5834914</strain>
    </source>
</reference>
<sequence length="491" mass="56937">MKRLKQYSFWEYMRVLLVFIAGLAVSLLVFSYNVQVRTEQNVEELLDYNIDHQQSQLKFMLNTQFIYLGNIADYVAKEDSLMCEKNQELLSCMTQDTLFHAISIIDTDGNGVTNDGKEQKVADRDYFKRTMKGEEVLSDPLYSSLDGKRRVVLSVPIKKNGEIIGAVAGSFDMVKLSQILFEDVYQGKGYPMITTWEGKIIAVESDEIKDLQDENLFEIYQGKFGRNRERLESARQDFKFHRKNCIKVKYKKQAYYIAYESLGYNQWMLCYTVPVSVASEEYSFITVYEYRLLGAVIVGVLIMLLVLWKLNQKKQTDLINRAQMDSMTNILNKSSIQYQINDWLQHGEKEGIQALLMLDLDQFKNINDTYGHALGDEVIKAAAKVLKDTFRSSDIVGRAGGDEFMVLMKNVRWDKVIERQMLELCRKFENLKIESIPCGAIHCSIGAAYYPDHGMNFDELYHYADEALYEAKRQGRNTYVIYHQEKENLNH</sequence>
<dbReference type="PROSITE" id="PS50887">
    <property type="entry name" value="GGDEF"/>
    <property type="match status" value="1"/>
</dbReference>
<dbReference type="InterPro" id="IPR029787">
    <property type="entry name" value="Nucleotide_cyclase"/>
</dbReference>
<dbReference type="PANTHER" id="PTHR45138:SF24">
    <property type="entry name" value="DIGUANYLATE CYCLASE DGCC-RELATED"/>
    <property type="match status" value="1"/>
</dbReference>
<dbReference type="Proteomes" id="UP000095485">
    <property type="component" value="Unassembled WGS sequence"/>
</dbReference>
<evidence type="ECO:0000256" key="6">
    <source>
        <dbReference type="SAM" id="Phobius"/>
    </source>
</evidence>
<keyword evidence="5 6" id="KW-0472">Membrane</keyword>
<evidence type="ECO:0000256" key="3">
    <source>
        <dbReference type="ARBA" id="ARBA00022692"/>
    </source>
</evidence>
<organism evidence="8 9">
    <name type="scientific">Dorea longicatena</name>
    <dbReference type="NCBI Taxonomy" id="88431"/>
    <lineage>
        <taxon>Bacteria</taxon>
        <taxon>Bacillati</taxon>
        <taxon>Bacillota</taxon>
        <taxon>Clostridia</taxon>
        <taxon>Lachnospirales</taxon>
        <taxon>Lachnospiraceae</taxon>
        <taxon>Dorea</taxon>
    </lineage>
</organism>
<dbReference type="AlphaFoldDB" id="A0A174TF14"/>
<dbReference type="InterPro" id="IPR029151">
    <property type="entry name" value="Sensor-like_sf"/>
</dbReference>
<feature type="domain" description="GGDEF" evidence="7">
    <location>
        <begin position="351"/>
        <end position="484"/>
    </location>
</feature>
<evidence type="ECO:0000313" key="8">
    <source>
        <dbReference type="EMBL" id="CUQ08704.1"/>
    </source>
</evidence>
<gene>
    <name evidence="8" type="primary">adrA_2</name>
    <name evidence="8" type="ORF">ERS852526_02778</name>
</gene>
<dbReference type="InterPro" id="IPR050469">
    <property type="entry name" value="Diguanylate_Cyclase"/>
</dbReference>
<dbReference type="GO" id="GO:1902201">
    <property type="term" value="P:negative regulation of bacterial-type flagellum-dependent cell motility"/>
    <property type="evidence" value="ECO:0007669"/>
    <property type="project" value="TreeGrafter"/>
</dbReference>
<dbReference type="Pfam" id="PF00990">
    <property type="entry name" value="GGDEF"/>
    <property type="match status" value="1"/>
</dbReference>
<proteinExistence type="predicted"/>
<dbReference type="InterPro" id="IPR000160">
    <property type="entry name" value="GGDEF_dom"/>
</dbReference>
<evidence type="ECO:0000313" key="9">
    <source>
        <dbReference type="Proteomes" id="UP000095485"/>
    </source>
</evidence>
<dbReference type="FunFam" id="3.30.70.270:FF:000001">
    <property type="entry name" value="Diguanylate cyclase domain protein"/>
    <property type="match status" value="1"/>
</dbReference>
<dbReference type="SUPFAM" id="SSF55073">
    <property type="entry name" value="Nucleotide cyclase"/>
    <property type="match status" value="1"/>
</dbReference>
<dbReference type="NCBIfam" id="TIGR00254">
    <property type="entry name" value="GGDEF"/>
    <property type="match status" value="1"/>
</dbReference>
<dbReference type="InterPro" id="IPR033479">
    <property type="entry name" value="dCache_1"/>
</dbReference>
<dbReference type="GO" id="GO:0005886">
    <property type="term" value="C:plasma membrane"/>
    <property type="evidence" value="ECO:0007669"/>
    <property type="project" value="UniProtKB-SubCell"/>
</dbReference>
<dbReference type="EMBL" id="CZAY01000024">
    <property type="protein sequence ID" value="CUQ08704.1"/>
    <property type="molecule type" value="Genomic_DNA"/>
</dbReference>
<dbReference type="SUPFAM" id="SSF103190">
    <property type="entry name" value="Sensory domain-like"/>
    <property type="match status" value="1"/>
</dbReference>
<dbReference type="InterPro" id="IPR043128">
    <property type="entry name" value="Rev_trsase/Diguanyl_cyclase"/>
</dbReference>
<comment type="subcellular location">
    <subcellularLocation>
        <location evidence="1">Cell membrane</location>
        <topology evidence="1">Multi-pass membrane protein</topology>
    </subcellularLocation>
</comment>
<dbReference type="Gene3D" id="3.30.70.270">
    <property type="match status" value="1"/>
</dbReference>
<dbReference type="Pfam" id="PF02743">
    <property type="entry name" value="dCache_1"/>
    <property type="match status" value="1"/>
</dbReference>
<name>A0A174TF14_9FIRM</name>
<dbReference type="Gene3D" id="3.30.450.20">
    <property type="entry name" value="PAS domain"/>
    <property type="match status" value="1"/>
</dbReference>
<keyword evidence="8" id="KW-0808">Transferase</keyword>
<evidence type="ECO:0000256" key="1">
    <source>
        <dbReference type="ARBA" id="ARBA00004651"/>
    </source>
</evidence>
<evidence type="ECO:0000256" key="2">
    <source>
        <dbReference type="ARBA" id="ARBA00022475"/>
    </source>
</evidence>
<dbReference type="RefSeq" id="WP_055284403.1">
    <property type="nucleotide sequence ID" value="NZ_CZAY01000024.1"/>
</dbReference>
<evidence type="ECO:0000259" key="7">
    <source>
        <dbReference type="PROSITE" id="PS50887"/>
    </source>
</evidence>
<dbReference type="GO" id="GO:0052621">
    <property type="term" value="F:diguanylate cyclase activity"/>
    <property type="evidence" value="ECO:0007669"/>
    <property type="project" value="UniProtKB-EC"/>
</dbReference>
<dbReference type="PANTHER" id="PTHR45138">
    <property type="entry name" value="REGULATORY COMPONENTS OF SENSORY TRANSDUCTION SYSTEM"/>
    <property type="match status" value="1"/>
</dbReference>
<evidence type="ECO:0000256" key="4">
    <source>
        <dbReference type="ARBA" id="ARBA00022989"/>
    </source>
</evidence>
<evidence type="ECO:0000256" key="5">
    <source>
        <dbReference type="ARBA" id="ARBA00023136"/>
    </source>
</evidence>
<dbReference type="EC" id="2.7.7.65" evidence="8"/>
<dbReference type="CDD" id="cd12914">
    <property type="entry name" value="PDC1_DGC_like"/>
    <property type="match status" value="1"/>
</dbReference>